<dbReference type="InterPro" id="IPR051847">
    <property type="entry name" value="RNA_proc/Spliceosome_comp"/>
</dbReference>
<evidence type="ECO:0000259" key="3">
    <source>
        <dbReference type="PROSITE" id="PS50102"/>
    </source>
</evidence>
<dbReference type="GO" id="GO:0071011">
    <property type="term" value="C:precatalytic spliceosome"/>
    <property type="evidence" value="ECO:0007669"/>
    <property type="project" value="TreeGrafter"/>
</dbReference>
<dbReference type="PANTHER" id="PTHR45880">
    <property type="entry name" value="RNA-BINDING MOTIF PROTEIN, X-LINKED 2"/>
    <property type="match status" value="1"/>
</dbReference>
<reference evidence="5" key="1">
    <citation type="submission" date="2017-02" db="UniProtKB">
        <authorList>
            <consortium name="WormBaseParasite"/>
        </authorList>
    </citation>
    <scope>IDENTIFICATION</scope>
</reference>
<dbReference type="GO" id="GO:0000398">
    <property type="term" value="P:mRNA splicing, via spliceosome"/>
    <property type="evidence" value="ECO:0007669"/>
    <property type="project" value="InterPro"/>
</dbReference>
<evidence type="ECO:0000313" key="5">
    <source>
        <dbReference type="WBParaSite" id="EEL_0000026501-mRNA-1"/>
    </source>
</evidence>
<dbReference type="InterPro" id="IPR035979">
    <property type="entry name" value="RBD_domain_sf"/>
</dbReference>
<dbReference type="STRING" id="1147741.A0A0R3RFW2"/>
<dbReference type="GO" id="GO:0071013">
    <property type="term" value="C:catalytic step 2 spliceosome"/>
    <property type="evidence" value="ECO:0007669"/>
    <property type="project" value="TreeGrafter"/>
</dbReference>
<evidence type="ECO:0000256" key="2">
    <source>
        <dbReference type="PROSITE-ProRule" id="PRU00176"/>
    </source>
</evidence>
<dbReference type="Proteomes" id="UP000050640">
    <property type="component" value="Unplaced"/>
</dbReference>
<dbReference type="PANTHER" id="PTHR45880:SF1">
    <property type="entry name" value="RNA-BINDING MOTIF PROTEIN, X-LINKED 2"/>
    <property type="match status" value="1"/>
</dbReference>
<dbReference type="PROSITE" id="PS50102">
    <property type="entry name" value="RRM"/>
    <property type="match status" value="1"/>
</dbReference>
<dbReference type="SUPFAM" id="SSF54928">
    <property type="entry name" value="RNA-binding domain, RBD"/>
    <property type="match status" value="1"/>
</dbReference>
<dbReference type="CDD" id="cd12411">
    <property type="entry name" value="RRM_ist3_like"/>
    <property type="match status" value="1"/>
</dbReference>
<dbReference type="InterPro" id="IPR045844">
    <property type="entry name" value="RRM_Ist3-like"/>
</dbReference>
<dbReference type="Pfam" id="PF00076">
    <property type="entry name" value="RRM_1"/>
    <property type="match status" value="1"/>
</dbReference>
<name>A0A0R3RFW2_9BILA</name>
<sequence>MNPLTNIQKQNKINERELLLGFTGSSSKSWHQKYSDSAWIYVGGLPYDLNEGDVIAVFSQYGEIVNINLIRDRKTGKSRGFGFVCYADQRSTILAVDNFNGIKVYYRVAFLKTEM</sequence>
<organism evidence="4 5">
    <name type="scientific">Elaeophora elaphi</name>
    <dbReference type="NCBI Taxonomy" id="1147741"/>
    <lineage>
        <taxon>Eukaryota</taxon>
        <taxon>Metazoa</taxon>
        <taxon>Ecdysozoa</taxon>
        <taxon>Nematoda</taxon>
        <taxon>Chromadorea</taxon>
        <taxon>Rhabditida</taxon>
        <taxon>Spirurina</taxon>
        <taxon>Spiruromorpha</taxon>
        <taxon>Filarioidea</taxon>
        <taxon>Onchocercidae</taxon>
        <taxon>Elaeophora</taxon>
    </lineage>
</organism>
<evidence type="ECO:0000313" key="4">
    <source>
        <dbReference type="Proteomes" id="UP000050640"/>
    </source>
</evidence>
<dbReference type="InterPro" id="IPR000504">
    <property type="entry name" value="RRM_dom"/>
</dbReference>
<dbReference type="SMART" id="SM00360">
    <property type="entry name" value="RRM"/>
    <property type="match status" value="1"/>
</dbReference>
<feature type="domain" description="RRM" evidence="3">
    <location>
        <begin position="38"/>
        <end position="113"/>
    </location>
</feature>
<keyword evidence="1 2" id="KW-0694">RNA-binding</keyword>
<protein>
    <submittedName>
        <fullName evidence="5">RRM domain-containing protein</fullName>
    </submittedName>
</protein>
<proteinExistence type="predicted"/>
<dbReference type="AlphaFoldDB" id="A0A0R3RFW2"/>
<dbReference type="WBParaSite" id="EEL_0000026501-mRNA-1">
    <property type="protein sequence ID" value="EEL_0000026501-mRNA-1"/>
    <property type="gene ID" value="EEL_0000026501"/>
</dbReference>
<dbReference type="GO" id="GO:0005686">
    <property type="term" value="C:U2 snRNP"/>
    <property type="evidence" value="ECO:0007669"/>
    <property type="project" value="TreeGrafter"/>
</dbReference>
<dbReference type="Gene3D" id="3.30.70.330">
    <property type="match status" value="1"/>
</dbReference>
<evidence type="ECO:0000256" key="1">
    <source>
        <dbReference type="ARBA" id="ARBA00022884"/>
    </source>
</evidence>
<keyword evidence="4" id="KW-1185">Reference proteome</keyword>
<accession>A0A0R3RFW2</accession>
<dbReference type="GO" id="GO:0003723">
    <property type="term" value="F:RNA binding"/>
    <property type="evidence" value="ECO:0007669"/>
    <property type="project" value="UniProtKB-UniRule"/>
</dbReference>
<dbReference type="InterPro" id="IPR012677">
    <property type="entry name" value="Nucleotide-bd_a/b_plait_sf"/>
</dbReference>